<organism evidence="2 3">
    <name type="scientific">Vibrio crassostreae</name>
    <dbReference type="NCBI Taxonomy" id="246167"/>
    <lineage>
        <taxon>Bacteria</taxon>
        <taxon>Pseudomonadati</taxon>
        <taxon>Pseudomonadota</taxon>
        <taxon>Gammaproteobacteria</taxon>
        <taxon>Vibrionales</taxon>
        <taxon>Vibrionaceae</taxon>
        <taxon>Vibrio</taxon>
    </lineage>
</organism>
<evidence type="ECO:0000313" key="3">
    <source>
        <dbReference type="Proteomes" id="UP000049077"/>
    </source>
</evidence>
<dbReference type="RefSeq" id="WP_268992581.1">
    <property type="nucleotide sequence ID" value="NZ_CAWMAN010000026.1"/>
</dbReference>
<name>A0ABP1WUU4_9VIBR</name>
<comment type="caution">
    <text evidence="2">The sequence shown here is derived from an EMBL/GenBank/DDBJ whole genome shotgun (WGS) entry which is preliminary data.</text>
</comment>
<dbReference type="Proteomes" id="UP000049077">
    <property type="component" value="Unassembled WGS sequence"/>
</dbReference>
<reference evidence="2 3" key="1">
    <citation type="submission" date="2014-06" db="EMBL/GenBank/DDBJ databases">
        <authorList>
            <person name="Le Roux F."/>
        </authorList>
    </citation>
    <scope>NUCLEOTIDE SEQUENCE [LARGE SCALE GENOMIC DNA]</scope>
    <source>
        <strain evidence="2 3">J5-4</strain>
    </source>
</reference>
<gene>
    <name evidence="2" type="ORF">VCR4J5_1500104</name>
</gene>
<feature type="signal peptide" evidence="1">
    <location>
        <begin position="1"/>
        <end position="20"/>
    </location>
</feature>
<feature type="chain" id="PRO_5047435730" evidence="1">
    <location>
        <begin position="21"/>
        <end position="43"/>
    </location>
</feature>
<evidence type="ECO:0000256" key="1">
    <source>
        <dbReference type="SAM" id="SignalP"/>
    </source>
</evidence>
<sequence>MFKKTLIAASLAMTAAYSIAAPAPVQETAPVAVCTGFNHRLIY</sequence>
<protein>
    <submittedName>
        <fullName evidence="2">Uncharacterized protein</fullName>
    </submittedName>
</protein>
<accession>A0ABP1WUU4</accession>
<evidence type="ECO:0000313" key="2">
    <source>
        <dbReference type="EMBL" id="CDT10040.1"/>
    </source>
</evidence>
<proteinExistence type="predicted"/>
<keyword evidence="3" id="KW-1185">Reference proteome</keyword>
<keyword evidence="1" id="KW-0732">Signal</keyword>
<dbReference type="EMBL" id="CCJX01000058">
    <property type="protein sequence ID" value="CDT10040.1"/>
    <property type="molecule type" value="Genomic_DNA"/>
</dbReference>